<proteinExistence type="predicted"/>
<comment type="caution">
    <text evidence="1">The sequence shown here is derived from an EMBL/GenBank/DDBJ whole genome shotgun (WGS) entry which is preliminary data.</text>
</comment>
<reference evidence="2" key="1">
    <citation type="journal article" date="2022" name="Mol. Ecol. Resour.">
        <title>The genomes of chicory, endive, great burdock and yacon provide insights into Asteraceae palaeo-polyploidization history and plant inulin production.</title>
        <authorList>
            <person name="Fan W."/>
            <person name="Wang S."/>
            <person name="Wang H."/>
            <person name="Wang A."/>
            <person name="Jiang F."/>
            <person name="Liu H."/>
            <person name="Zhao H."/>
            <person name="Xu D."/>
            <person name="Zhang Y."/>
        </authorList>
    </citation>
    <scope>NUCLEOTIDE SEQUENCE [LARGE SCALE GENOMIC DNA]</scope>
    <source>
        <strain evidence="2">cv. Punajuju</strain>
    </source>
</reference>
<protein>
    <submittedName>
        <fullName evidence="1">Uncharacterized protein</fullName>
    </submittedName>
</protein>
<reference evidence="1 2" key="2">
    <citation type="journal article" date="2022" name="Mol. Ecol. Resour.">
        <title>The genomes of chicory, endive, great burdock and yacon provide insights into Asteraceae paleo-polyploidization history and plant inulin production.</title>
        <authorList>
            <person name="Fan W."/>
            <person name="Wang S."/>
            <person name="Wang H."/>
            <person name="Wang A."/>
            <person name="Jiang F."/>
            <person name="Liu H."/>
            <person name="Zhao H."/>
            <person name="Xu D."/>
            <person name="Zhang Y."/>
        </authorList>
    </citation>
    <scope>NUCLEOTIDE SEQUENCE [LARGE SCALE GENOMIC DNA]</scope>
    <source>
        <strain evidence="2">cv. Punajuju</strain>
        <tissue evidence="1">Leaves</tissue>
    </source>
</reference>
<keyword evidence="2" id="KW-1185">Reference proteome</keyword>
<organism evidence="1 2">
    <name type="scientific">Cichorium intybus</name>
    <name type="common">Chicory</name>
    <dbReference type="NCBI Taxonomy" id="13427"/>
    <lineage>
        <taxon>Eukaryota</taxon>
        <taxon>Viridiplantae</taxon>
        <taxon>Streptophyta</taxon>
        <taxon>Embryophyta</taxon>
        <taxon>Tracheophyta</taxon>
        <taxon>Spermatophyta</taxon>
        <taxon>Magnoliopsida</taxon>
        <taxon>eudicotyledons</taxon>
        <taxon>Gunneridae</taxon>
        <taxon>Pentapetalae</taxon>
        <taxon>asterids</taxon>
        <taxon>campanulids</taxon>
        <taxon>Asterales</taxon>
        <taxon>Asteraceae</taxon>
        <taxon>Cichorioideae</taxon>
        <taxon>Cichorieae</taxon>
        <taxon>Cichoriinae</taxon>
        <taxon>Cichorium</taxon>
    </lineage>
</organism>
<dbReference type="EMBL" id="CM042014">
    <property type="protein sequence ID" value="KAI3723227.1"/>
    <property type="molecule type" value="Genomic_DNA"/>
</dbReference>
<sequence length="89" mass="9923">MEVGSKEVVHRRRLVEVGSEGVVLRRRVVEVGSEEVVLRRRAVEVGMVVRLHGGDGRCGGGGCDRMGPFLENKVKLKFLGRQRPNREVT</sequence>
<accession>A0ACB9BMG7</accession>
<evidence type="ECO:0000313" key="1">
    <source>
        <dbReference type="EMBL" id="KAI3723227.1"/>
    </source>
</evidence>
<gene>
    <name evidence="1" type="ORF">L2E82_34673</name>
</gene>
<dbReference type="Proteomes" id="UP001055811">
    <property type="component" value="Linkage Group LG06"/>
</dbReference>
<evidence type="ECO:0000313" key="2">
    <source>
        <dbReference type="Proteomes" id="UP001055811"/>
    </source>
</evidence>
<name>A0ACB9BMG7_CICIN</name>